<protein>
    <submittedName>
        <fullName evidence="4">Hotdog fold thioesterase</fullName>
    </submittedName>
</protein>
<dbReference type="Proteomes" id="UP000663801">
    <property type="component" value="Unassembled WGS sequence"/>
</dbReference>
<organism evidence="4 5">
    <name type="scientific">Nakamurella flavida</name>
    <dbReference type="NCBI Taxonomy" id="363630"/>
    <lineage>
        <taxon>Bacteria</taxon>
        <taxon>Bacillati</taxon>
        <taxon>Actinomycetota</taxon>
        <taxon>Actinomycetes</taxon>
        <taxon>Nakamurellales</taxon>
        <taxon>Nakamurellaceae</taxon>
        <taxon>Nakamurella</taxon>
    </lineage>
</organism>
<dbReference type="Pfam" id="PF03061">
    <property type="entry name" value="4HBT"/>
    <property type="match status" value="1"/>
</dbReference>
<dbReference type="GO" id="GO:0005829">
    <property type="term" value="C:cytosol"/>
    <property type="evidence" value="ECO:0007669"/>
    <property type="project" value="TreeGrafter"/>
</dbReference>
<dbReference type="InterPro" id="IPR029069">
    <property type="entry name" value="HotDog_dom_sf"/>
</dbReference>
<dbReference type="GO" id="GO:0061522">
    <property type="term" value="F:1,4-dihydroxy-2-naphthoyl-CoA thioesterase activity"/>
    <property type="evidence" value="ECO:0007669"/>
    <property type="project" value="TreeGrafter"/>
</dbReference>
<sequence length="155" mass="16204">MTGASTDPEILALLRSLANPWDDPDLVGTVNAGVGELAAALGIRFVEVGRDRVRATMPVVGNRQPFGLLHGGASAALAETVGSIHAVLIAPPGQVGLGTELSCTHHRAVTEGTVEAVCTPLHIGRTMVTLEIAIRDEADRRVCTARLSCLLRAPR</sequence>
<evidence type="ECO:0000313" key="5">
    <source>
        <dbReference type="Proteomes" id="UP000663801"/>
    </source>
</evidence>
<dbReference type="SUPFAM" id="SSF54637">
    <property type="entry name" value="Thioesterase/thiol ester dehydrase-isomerase"/>
    <property type="match status" value="1"/>
</dbReference>
<dbReference type="PANTHER" id="PTHR43240:SF5">
    <property type="entry name" value="1,4-DIHYDROXY-2-NAPHTHOYL-COA THIOESTERASE 1"/>
    <property type="match status" value="1"/>
</dbReference>
<proteinExistence type="inferred from homology"/>
<evidence type="ECO:0000256" key="2">
    <source>
        <dbReference type="ARBA" id="ARBA00022801"/>
    </source>
</evidence>
<evidence type="ECO:0000313" key="4">
    <source>
        <dbReference type="EMBL" id="MBM9475468.1"/>
    </source>
</evidence>
<dbReference type="RefSeq" id="WP_205255624.1">
    <property type="nucleotide sequence ID" value="NZ_BAAAPV010000003.1"/>
</dbReference>
<feature type="domain" description="Thioesterase" evidence="3">
    <location>
        <begin position="66"/>
        <end position="143"/>
    </location>
</feature>
<dbReference type="InterPro" id="IPR003736">
    <property type="entry name" value="PAAI_dom"/>
</dbReference>
<name>A0A939BZ85_9ACTN</name>
<reference evidence="4" key="1">
    <citation type="submission" date="2021-01" db="EMBL/GenBank/DDBJ databases">
        <title>KCTC 19127 draft genome.</title>
        <authorList>
            <person name="An D."/>
        </authorList>
    </citation>
    <scope>NUCLEOTIDE SEQUENCE</scope>
    <source>
        <strain evidence="4">KCTC 19127</strain>
    </source>
</reference>
<evidence type="ECO:0000259" key="3">
    <source>
        <dbReference type="Pfam" id="PF03061"/>
    </source>
</evidence>
<evidence type="ECO:0000256" key="1">
    <source>
        <dbReference type="ARBA" id="ARBA00008324"/>
    </source>
</evidence>
<dbReference type="CDD" id="cd03443">
    <property type="entry name" value="PaaI_thioesterase"/>
    <property type="match status" value="1"/>
</dbReference>
<comment type="similarity">
    <text evidence="1">Belongs to the thioesterase PaaI family.</text>
</comment>
<dbReference type="AlphaFoldDB" id="A0A939BZ85"/>
<dbReference type="PANTHER" id="PTHR43240">
    <property type="entry name" value="1,4-DIHYDROXY-2-NAPHTHOYL-COA THIOESTERASE 1"/>
    <property type="match status" value="1"/>
</dbReference>
<dbReference type="EMBL" id="JAERWL010000005">
    <property type="protein sequence ID" value="MBM9475468.1"/>
    <property type="molecule type" value="Genomic_DNA"/>
</dbReference>
<accession>A0A939BZ85</accession>
<keyword evidence="2" id="KW-0378">Hydrolase</keyword>
<gene>
    <name evidence="4" type="ORF">JL107_03325</name>
</gene>
<dbReference type="NCBIfam" id="TIGR00369">
    <property type="entry name" value="unchar_dom_1"/>
    <property type="match status" value="1"/>
</dbReference>
<comment type="caution">
    <text evidence="4">The sequence shown here is derived from an EMBL/GenBank/DDBJ whole genome shotgun (WGS) entry which is preliminary data.</text>
</comment>
<keyword evidence="5" id="KW-1185">Reference proteome</keyword>
<dbReference type="Gene3D" id="3.10.129.10">
    <property type="entry name" value="Hotdog Thioesterase"/>
    <property type="match status" value="1"/>
</dbReference>
<dbReference type="InterPro" id="IPR006683">
    <property type="entry name" value="Thioestr_dom"/>
</dbReference>